<dbReference type="PANTHER" id="PTHR46910">
    <property type="entry name" value="TRANSCRIPTION FACTOR PDR1"/>
    <property type="match status" value="1"/>
</dbReference>
<evidence type="ECO:0000256" key="1">
    <source>
        <dbReference type="ARBA" id="ARBA00004123"/>
    </source>
</evidence>
<dbReference type="PANTHER" id="PTHR46910:SF3">
    <property type="entry name" value="HALOTOLERANCE PROTEIN 9-RELATED"/>
    <property type="match status" value="1"/>
</dbReference>
<gene>
    <name evidence="7" type="ORF">ABVK25_011944</name>
</gene>
<feature type="region of interest" description="Disordered" evidence="5">
    <location>
        <begin position="66"/>
        <end position="98"/>
    </location>
</feature>
<keyword evidence="8" id="KW-1185">Reference proteome</keyword>
<reference evidence="7 8" key="1">
    <citation type="submission" date="2024-09" db="EMBL/GenBank/DDBJ databases">
        <title>Rethinking Asexuality: The Enigmatic Case of Functional Sexual Genes in Lepraria (Stereocaulaceae).</title>
        <authorList>
            <person name="Doellman M."/>
            <person name="Sun Y."/>
            <person name="Barcenas-Pena A."/>
            <person name="Lumbsch H.T."/>
            <person name="Grewe F."/>
        </authorList>
    </citation>
    <scope>NUCLEOTIDE SEQUENCE [LARGE SCALE GENOMIC DNA]</scope>
    <source>
        <strain evidence="7 8">Grewe 0041</strain>
    </source>
</reference>
<dbReference type="InterPro" id="IPR036864">
    <property type="entry name" value="Zn2-C6_fun-type_DNA-bd_sf"/>
</dbReference>
<dbReference type="CDD" id="cd12148">
    <property type="entry name" value="fungal_TF_MHR"/>
    <property type="match status" value="1"/>
</dbReference>
<dbReference type="InterPro" id="IPR001138">
    <property type="entry name" value="Zn2Cys6_DnaBD"/>
</dbReference>
<evidence type="ECO:0000313" key="7">
    <source>
        <dbReference type="EMBL" id="KAL2045923.1"/>
    </source>
</evidence>
<evidence type="ECO:0000256" key="3">
    <source>
        <dbReference type="ARBA" id="ARBA00023125"/>
    </source>
</evidence>
<dbReference type="PROSITE" id="PS50048">
    <property type="entry name" value="ZN2_CY6_FUNGAL_2"/>
    <property type="match status" value="1"/>
</dbReference>
<evidence type="ECO:0000256" key="2">
    <source>
        <dbReference type="ARBA" id="ARBA00022723"/>
    </source>
</evidence>
<feature type="compositionally biased region" description="Low complexity" evidence="5">
    <location>
        <begin position="13"/>
        <end position="26"/>
    </location>
</feature>
<feature type="region of interest" description="Disordered" evidence="5">
    <location>
        <begin position="10"/>
        <end position="29"/>
    </location>
</feature>
<protein>
    <recommendedName>
        <fullName evidence="6">Zn(2)-C6 fungal-type domain-containing protein</fullName>
    </recommendedName>
</protein>
<keyword evidence="3" id="KW-0238">DNA-binding</keyword>
<comment type="caution">
    <text evidence="7">The sequence shown here is derived from an EMBL/GenBank/DDBJ whole genome shotgun (WGS) entry which is preliminary data.</text>
</comment>
<organism evidence="7 8">
    <name type="scientific">Lepraria finkii</name>
    <dbReference type="NCBI Taxonomy" id="1340010"/>
    <lineage>
        <taxon>Eukaryota</taxon>
        <taxon>Fungi</taxon>
        <taxon>Dikarya</taxon>
        <taxon>Ascomycota</taxon>
        <taxon>Pezizomycotina</taxon>
        <taxon>Lecanoromycetes</taxon>
        <taxon>OSLEUM clade</taxon>
        <taxon>Lecanoromycetidae</taxon>
        <taxon>Lecanorales</taxon>
        <taxon>Lecanorineae</taxon>
        <taxon>Stereocaulaceae</taxon>
        <taxon>Lepraria</taxon>
    </lineage>
</organism>
<dbReference type="InterPro" id="IPR050987">
    <property type="entry name" value="AtrR-like"/>
</dbReference>
<keyword evidence="4" id="KW-0539">Nucleus</keyword>
<accession>A0ABR4AR23</accession>
<dbReference type="CDD" id="cd00067">
    <property type="entry name" value="GAL4"/>
    <property type="match status" value="1"/>
</dbReference>
<proteinExistence type="predicted"/>
<dbReference type="PROSITE" id="PS00463">
    <property type="entry name" value="ZN2_CY6_FUNGAL_1"/>
    <property type="match status" value="1"/>
</dbReference>
<dbReference type="Pfam" id="PF00172">
    <property type="entry name" value="Zn_clus"/>
    <property type="match status" value="1"/>
</dbReference>
<sequence length="724" mass="81387">MDQCWYLPRQTASSPHTVPSTPPSTTEKLWKPRRQGACRMCKLKKIRCNGANPCLNCKRHDEECHYQQSRKRQSSKKPVGSVLSKKSPEYRSQLDDTGNSTADVLVERPNGTHCWPVSSHSSTGNLDSLENGHGNNFQVLDPLSENQNFLRTLPENATWGLQREVESVPSLPSVPPPTDMSGVPDSHGSLWPLFTTDTDWQIDFDDQLTTAPNSAVIGATPIAVNEQDLSQSYNQLPQGSESPGLSRGLVEYLSLSEKASPMRSFPDPIPSIDYSLRAIFSVQDRELGHISSSKRDEIVRIFKRLSTIKVPPSLIDLANEQCHDGFASWYRNNEALMESCKAACFRRPVGISNFLTMPYLDSIVRETVGRTREGSMSISLIDSVMAFGYQAYLTVSQRLINSEERNRALQYAKIPLRSRGSILRSPNTLLKFQTILAMTTISEQVDEIIHCELIAGAVSCARALKLDYRDFMYGSNTSNKDKDLARRSLWYLYSIEVPQCLRHGISPVLNHDWIDHAPPEAGSETDWFSVQCLYAIVISSAAEMLYTQRALRQSLIEREQKLKTAFELLEGWRKHLPTPLQEVHKQNTHLILDDHRVRDVTLSIFRQYHEAVFMICFPWAGNGRVSEDCRRKSVELCVNSAQVVLAIANQILNLDILDSKFLDLISASICIIFLDVATRSTAEKSISYLSMGCGVFGRLTILDNEVPFADVLELARTAQQIKGK</sequence>
<dbReference type="SUPFAM" id="SSF57701">
    <property type="entry name" value="Zn2/Cys6 DNA-binding domain"/>
    <property type="match status" value="1"/>
</dbReference>
<dbReference type="EMBL" id="JBHFEH010000130">
    <property type="protein sequence ID" value="KAL2045923.1"/>
    <property type="molecule type" value="Genomic_DNA"/>
</dbReference>
<dbReference type="SMART" id="SM00066">
    <property type="entry name" value="GAL4"/>
    <property type="match status" value="1"/>
</dbReference>
<evidence type="ECO:0000256" key="5">
    <source>
        <dbReference type="SAM" id="MobiDB-lite"/>
    </source>
</evidence>
<evidence type="ECO:0000259" key="6">
    <source>
        <dbReference type="PROSITE" id="PS50048"/>
    </source>
</evidence>
<dbReference type="Proteomes" id="UP001590951">
    <property type="component" value="Unassembled WGS sequence"/>
</dbReference>
<evidence type="ECO:0000313" key="8">
    <source>
        <dbReference type="Proteomes" id="UP001590951"/>
    </source>
</evidence>
<comment type="subcellular location">
    <subcellularLocation>
        <location evidence="1">Nucleus</location>
    </subcellularLocation>
</comment>
<dbReference type="Gene3D" id="4.10.240.10">
    <property type="entry name" value="Zn(2)-C6 fungal-type DNA-binding domain"/>
    <property type="match status" value="1"/>
</dbReference>
<feature type="domain" description="Zn(2)-C6 fungal-type" evidence="6">
    <location>
        <begin position="37"/>
        <end position="66"/>
    </location>
</feature>
<name>A0ABR4AR23_9LECA</name>
<evidence type="ECO:0000256" key="4">
    <source>
        <dbReference type="ARBA" id="ARBA00023242"/>
    </source>
</evidence>
<keyword evidence="2" id="KW-0479">Metal-binding</keyword>